<keyword evidence="2" id="KW-0812">Transmembrane</keyword>
<evidence type="ECO:0000256" key="2">
    <source>
        <dbReference type="SAM" id="Phobius"/>
    </source>
</evidence>
<evidence type="ECO:0000313" key="6">
    <source>
        <dbReference type="EMBL" id="KRO17722.1"/>
    </source>
</evidence>
<feature type="compositionally biased region" description="Low complexity" evidence="1">
    <location>
        <begin position="742"/>
        <end position="757"/>
    </location>
</feature>
<gene>
    <name evidence="6" type="ORF">IV56_GL002208</name>
</gene>
<feature type="region of interest" description="Disordered" evidence="1">
    <location>
        <begin position="565"/>
        <end position="770"/>
    </location>
</feature>
<feature type="signal peptide" evidence="3">
    <location>
        <begin position="1"/>
        <end position="26"/>
    </location>
</feature>
<dbReference type="Pfam" id="PF17966">
    <property type="entry name" value="Muc_B2"/>
    <property type="match status" value="1"/>
</dbReference>
<evidence type="ECO:0000259" key="4">
    <source>
        <dbReference type="Pfam" id="PF17965"/>
    </source>
</evidence>
<feature type="compositionally biased region" description="Polar residues" evidence="1">
    <location>
        <begin position="680"/>
        <end position="741"/>
    </location>
</feature>
<sequence>MREKMNYKRLFVAGTVLLATAGPLMATQVPVRAAETTQKKTVPNVLPTGAIMPAGYDLTVNPDGSWKLTPPQASESVTIPTLDSAYLSNQETINNNPQALLTYLNNFGMTVFSGSTLQGQGAYDGSLATGSDLQLAPGGGLHLKSIHNQNYSALLNGDIILSPIEGTPISSDSPIYFTENHGFVGKGTITWELINHINGGTFKAFTLPTSAQNWTSYFRSIHTALNGLSHYFSQKSTAAAQAKVTAQANGNFILPLSQAMYDEPTHTYYFAVSSTADLEDHTIEFTGQAEVPDAKVVVNFINDNDKNTDNTDIDTNLAKGQSLNSTTNVNSSNIILNLPDNTTVNMSDTSNSYNGVRILAPSAVIVKHDAIFSGSANIYGGKSENPFHDQMEKKITVHFIDDTDKQPLPPDLVMTAHEGLLDDLKNTVSSTIKDFESKGYRLVTDETSKLDENSQLDGLYNVHLEHATEVRPSAAVKVITQTINYISSIDRKVLHDPYRNQIEFRRADTIDLVNKEVINHTWSKESDNFAAVDVPQITGFTRKIDNIPSVSVTPDSQNIVKNVAFTPKNDENGATTNPVEPGDNGDNTTSGETHQPGDNGDNTTSDETHQPGDNGDNTTSDETHQPGDNGDNTTSGETHQPGDNGDNTTSGETHQPDDDTSTPTKPGIVQDPVAPFNPEHPNQPTHNGKPTKPVTNQTNHDATKPSTDTGSNHIAAHQTGQNKPATSTTGTQSIPKNDASNTHSTATQQQAQSSTKASADKSNTARLPQAGDATHSGLVAAGIALITLIAAGWYSLRKLSR</sequence>
<dbReference type="EMBL" id="JQCE01000009">
    <property type="protein sequence ID" value="KRO17722.1"/>
    <property type="molecule type" value="Genomic_DNA"/>
</dbReference>
<keyword evidence="2" id="KW-0472">Membrane</keyword>
<evidence type="ECO:0000256" key="1">
    <source>
        <dbReference type="SAM" id="MobiDB-lite"/>
    </source>
</evidence>
<dbReference type="RefSeq" id="WP_147660990.1">
    <property type="nucleotide sequence ID" value="NZ_JQCE01000009.1"/>
</dbReference>
<feature type="transmembrane region" description="Helical" evidence="2">
    <location>
        <begin position="777"/>
        <end position="796"/>
    </location>
</feature>
<proteinExistence type="predicted"/>
<dbReference type="PATRIC" id="fig|1293598.4.peg.2310"/>
<dbReference type="Proteomes" id="UP000050969">
    <property type="component" value="Unassembled WGS sequence"/>
</dbReference>
<protein>
    <submittedName>
        <fullName evidence="6">Uncharacterized protein</fullName>
    </submittedName>
</protein>
<reference evidence="6 7" key="1">
    <citation type="journal article" date="2015" name="Genome Announc.">
        <title>Expanding the biotechnology potential of lactobacilli through comparative genomics of 213 strains and associated genera.</title>
        <authorList>
            <person name="Sun Z."/>
            <person name="Harris H.M."/>
            <person name="McCann A."/>
            <person name="Guo C."/>
            <person name="Argimon S."/>
            <person name="Zhang W."/>
            <person name="Yang X."/>
            <person name="Jeffery I.B."/>
            <person name="Cooney J.C."/>
            <person name="Kagawa T.F."/>
            <person name="Liu W."/>
            <person name="Song Y."/>
            <person name="Salvetti E."/>
            <person name="Wrobel A."/>
            <person name="Rasinkangas P."/>
            <person name="Parkhill J."/>
            <person name="Rea M.C."/>
            <person name="O'Sullivan O."/>
            <person name="Ritari J."/>
            <person name="Douillard F.P."/>
            <person name="Paul Ross R."/>
            <person name="Yang R."/>
            <person name="Briner A.E."/>
            <person name="Felis G.E."/>
            <person name="de Vos W.M."/>
            <person name="Barrangou R."/>
            <person name="Klaenhammer T.R."/>
            <person name="Caufield P.W."/>
            <person name="Cui Y."/>
            <person name="Zhang H."/>
            <person name="O'Toole P.W."/>
        </authorList>
    </citation>
    <scope>NUCLEOTIDE SEQUENCE [LARGE SCALE GENOMIC DNA]</scope>
    <source>
        <strain evidence="6 7">DSM 24301</strain>
    </source>
</reference>
<dbReference type="Pfam" id="PF17965">
    <property type="entry name" value="MucBP_2"/>
    <property type="match status" value="1"/>
</dbReference>
<dbReference type="NCBIfam" id="TIGR01167">
    <property type="entry name" value="LPXTG_anchor"/>
    <property type="match status" value="1"/>
</dbReference>
<accession>A0A0R2N3W0</accession>
<dbReference type="Gene3D" id="2.60.40.4300">
    <property type="match status" value="1"/>
</dbReference>
<dbReference type="AlphaFoldDB" id="A0A0R2N3W0"/>
<feature type="domain" description="Mucin binding" evidence="4">
    <location>
        <begin position="393"/>
        <end position="466"/>
    </location>
</feature>
<feature type="chain" id="PRO_5039251993" evidence="3">
    <location>
        <begin position="27"/>
        <end position="801"/>
    </location>
</feature>
<comment type="caution">
    <text evidence="6">The sequence shown here is derived from an EMBL/GenBank/DDBJ whole genome shotgun (WGS) entry which is preliminary data.</text>
</comment>
<dbReference type="STRING" id="1293598.IV56_GL002208"/>
<keyword evidence="7" id="KW-1185">Reference proteome</keyword>
<feature type="domain" description="Mub B2-like" evidence="5">
    <location>
        <begin position="473"/>
        <end position="568"/>
    </location>
</feature>
<dbReference type="InterPro" id="IPR041495">
    <property type="entry name" value="Mub_B2"/>
</dbReference>
<organism evidence="6 7">
    <name type="scientific">Lacticaseibacillus saniviri JCM 17471 = DSM 24301</name>
    <dbReference type="NCBI Taxonomy" id="1293598"/>
    <lineage>
        <taxon>Bacteria</taxon>
        <taxon>Bacillati</taxon>
        <taxon>Bacillota</taxon>
        <taxon>Bacilli</taxon>
        <taxon>Lactobacillales</taxon>
        <taxon>Lactobacillaceae</taxon>
        <taxon>Lacticaseibacillus</taxon>
    </lineage>
</organism>
<dbReference type="InterPro" id="IPR041558">
    <property type="entry name" value="MucBP_2"/>
</dbReference>
<evidence type="ECO:0000313" key="7">
    <source>
        <dbReference type="Proteomes" id="UP000050969"/>
    </source>
</evidence>
<dbReference type="Gene3D" id="3.10.20.470">
    <property type="match status" value="1"/>
</dbReference>
<name>A0A0R2N3W0_9LACO</name>
<keyword evidence="2" id="KW-1133">Transmembrane helix</keyword>
<keyword evidence="3" id="KW-0732">Signal</keyword>
<evidence type="ECO:0000256" key="3">
    <source>
        <dbReference type="SAM" id="SignalP"/>
    </source>
</evidence>
<evidence type="ECO:0000259" key="5">
    <source>
        <dbReference type="Pfam" id="PF17966"/>
    </source>
</evidence>